<reference evidence="1 2" key="1">
    <citation type="submission" date="2023-11" db="EMBL/GenBank/DDBJ databases">
        <title>Coraliomargarita sp. nov., isolated from marine algae.</title>
        <authorList>
            <person name="Lee J.K."/>
            <person name="Baek J.H."/>
            <person name="Kim J.M."/>
            <person name="Choi D.G."/>
            <person name="Jeon C.O."/>
        </authorList>
    </citation>
    <scope>NUCLEOTIDE SEQUENCE [LARGE SCALE GENOMIC DNA]</scope>
    <source>
        <strain evidence="1 2">J2-16</strain>
    </source>
</reference>
<evidence type="ECO:0000313" key="1">
    <source>
        <dbReference type="EMBL" id="WPJ97266.1"/>
    </source>
</evidence>
<dbReference type="RefSeq" id="WP_319834111.1">
    <property type="nucleotide sequence ID" value="NZ_CP138858.1"/>
</dbReference>
<evidence type="ECO:0000313" key="2">
    <source>
        <dbReference type="Proteomes" id="UP001324993"/>
    </source>
</evidence>
<dbReference type="EMBL" id="CP138858">
    <property type="protein sequence ID" value="WPJ97266.1"/>
    <property type="molecule type" value="Genomic_DNA"/>
</dbReference>
<keyword evidence="2" id="KW-1185">Reference proteome</keyword>
<dbReference type="Proteomes" id="UP001324993">
    <property type="component" value="Chromosome"/>
</dbReference>
<gene>
    <name evidence="1" type="ORF">SH580_06035</name>
</gene>
<sequence>MNKQVQIFLVVLAGWMNRKQQKVIEYLLEENQILKQQFESTGKKLRLDNHQRRNLANRGKAMG</sequence>
<organism evidence="1 2">
    <name type="scientific">Coraliomargarita algicola</name>
    <dbReference type="NCBI Taxonomy" id="3092156"/>
    <lineage>
        <taxon>Bacteria</taxon>
        <taxon>Pseudomonadati</taxon>
        <taxon>Verrucomicrobiota</taxon>
        <taxon>Opitutia</taxon>
        <taxon>Puniceicoccales</taxon>
        <taxon>Coraliomargaritaceae</taxon>
        <taxon>Coraliomargarita</taxon>
    </lineage>
</organism>
<name>A0ABZ0RQ67_9BACT</name>
<protein>
    <submittedName>
        <fullName evidence="1">Uncharacterized protein</fullName>
    </submittedName>
</protein>
<accession>A0ABZ0RQ67</accession>
<proteinExistence type="predicted"/>